<reference evidence="1" key="1">
    <citation type="submission" date="2022-01" db="EMBL/GenBank/DDBJ databases">
        <title>Jiella avicenniae sp. nov., a novel endophytic bacterium isolated from bark of Avicennia marina.</title>
        <authorList>
            <person name="Tuo L."/>
        </authorList>
    </citation>
    <scope>NUCLEOTIDE SEQUENCE</scope>
    <source>
        <strain evidence="1">CBK1P-4</strain>
    </source>
</reference>
<evidence type="ECO:0000313" key="1">
    <source>
        <dbReference type="EMBL" id="MCE7030968.1"/>
    </source>
</evidence>
<dbReference type="AlphaFoldDB" id="A0A9X1P5M2"/>
<comment type="caution">
    <text evidence="1">The sequence shown here is derived from an EMBL/GenBank/DDBJ whole genome shotgun (WGS) entry which is preliminary data.</text>
</comment>
<protein>
    <submittedName>
        <fullName evidence="1">Uncharacterized protein</fullName>
    </submittedName>
</protein>
<sequence>MSGHDRDLLQIVELQGNCRRAAVSLGRFGLAAMTEKVRSELSRDTILLQFVPEEVAGLVRGEPAFLRARAKRN</sequence>
<proteinExistence type="predicted"/>
<organism evidence="1 2">
    <name type="scientific">Jiella avicenniae</name>
    <dbReference type="NCBI Taxonomy" id="2907202"/>
    <lineage>
        <taxon>Bacteria</taxon>
        <taxon>Pseudomonadati</taxon>
        <taxon>Pseudomonadota</taxon>
        <taxon>Alphaproteobacteria</taxon>
        <taxon>Hyphomicrobiales</taxon>
        <taxon>Aurantimonadaceae</taxon>
        <taxon>Jiella</taxon>
    </lineage>
</organism>
<dbReference type="Proteomes" id="UP001139035">
    <property type="component" value="Unassembled WGS sequence"/>
</dbReference>
<dbReference type="EMBL" id="JAJUWU010000036">
    <property type="protein sequence ID" value="MCE7030968.1"/>
    <property type="molecule type" value="Genomic_DNA"/>
</dbReference>
<keyword evidence="2" id="KW-1185">Reference proteome</keyword>
<gene>
    <name evidence="1" type="ORF">LZD57_23595</name>
</gene>
<accession>A0A9X1P5M2</accession>
<dbReference type="RefSeq" id="WP_233722038.1">
    <property type="nucleotide sequence ID" value="NZ_JAJUWU010000036.1"/>
</dbReference>
<evidence type="ECO:0000313" key="2">
    <source>
        <dbReference type="Proteomes" id="UP001139035"/>
    </source>
</evidence>
<name>A0A9X1P5M2_9HYPH</name>